<dbReference type="GO" id="GO:0031090">
    <property type="term" value="C:organelle membrane"/>
    <property type="evidence" value="ECO:0007669"/>
    <property type="project" value="UniProtKB-ARBA"/>
</dbReference>
<keyword evidence="10" id="KW-1185">Reference proteome</keyword>
<dbReference type="Pfam" id="PF01490">
    <property type="entry name" value="Aa_trans"/>
    <property type="match status" value="1"/>
</dbReference>
<comment type="subcellular location">
    <subcellularLocation>
        <location evidence="1">Membrane</location>
        <topology evidence="1">Multi-pass membrane protein</topology>
    </subcellularLocation>
</comment>
<evidence type="ECO:0000256" key="6">
    <source>
        <dbReference type="ARBA" id="ARBA00023136"/>
    </source>
</evidence>
<keyword evidence="6 8" id="KW-0472">Membrane</keyword>
<dbReference type="PANTHER" id="PTHR22950:SF634">
    <property type="entry name" value="TRANSMEMBRANE AMINO ACID TRANSPORTER FAMILY PROTEIN"/>
    <property type="match status" value="1"/>
</dbReference>
<feature type="compositionally biased region" description="Basic and acidic residues" evidence="7">
    <location>
        <begin position="10"/>
        <end position="21"/>
    </location>
</feature>
<feature type="transmembrane region" description="Helical" evidence="8">
    <location>
        <begin position="429"/>
        <end position="448"/>
    </location>
</feature>
<reference evidence="11 12" key="2">
    <citation type="submission" date="2023-09" db="UniProtKB">
        <authorList>
            <consortium name="RefSeq"/>
        </authorList>
    </citation>
    <scope>IDENTIFICATION</scope>
    <source>
        <tissue evidence="11 12">Etiolated seedlings</tissue>
    </source>
</reference>
<dbReference type="KEGG" id="cam:101503435"/>
<organism evidence="11">
    <name type="scientific">Cicer arietinum</name>
    <name type="common">Chickpea</name>
    <name type="synonym">Garbanzo</name>
    <dbReference type="NCBI Taxonomy" id="3827"/>
    <lineage>
        <taxon>Eukaryota</taxon>
        <taxon>Viridiplantae</taxon>
        <taxon>Streptophyta</taxon>
        <taxon>Embryophyta</taxon>
        <taxon>Tracheophyta</taxon>
        <taxon>Spermatophyta</taxon>
        <taxon>Magnoliopsida</taxon>
        <taxon>eudicotyledons</taxon>
        <taxon>Gunneridae</taxon>
        <taxon>Pentapetalae</taxon>
        <taxon>rosids</taxon>
        <taxon>fabids</taxon>
        <taxon>Fabales</taxon>
        <taxon>Fabaceae</taxon>
        <taxon>Papilionoideae</taxon>
        <taxon>50 kb inversion clade</taxon>
        <taxon>NPAAA clade</taxon>
        <taxon>Hologalegina</taxon>
        <taxon>IRL clade</taxon>
        <taxon>Cicereae</taxon>
        <taxon>Cicer</taxon>
    </lineage>
</organism>
<dbReference type="STRING" id="3827.A0A1S2YN04"/>
<feature type="domain" description="Amino acid transporter transmembrane" evidence="9">
    <location>
        <begin position="45"/>
        <end position="449"/>
    </location>
</feature>
<evidence type="ECO:0000256" key="1">
    <source>
        <dbReference type="ARBA" id="ARBA00004141"/>
    </source>
</evidence>
<evidence type="ECO:0000313" key="10">
    <source>
        <dbReference type="Proteomes" id="UP000087171"/>
    </source>
</evidence>
<keyword evidence="2" id="KW-0813">Transport</keyword>
<dbReference type="RefSeq" id="XP_004507274.1">
    <property type="nucleotide sequence ID" value="XM_004507217.3"/>
</dbReference>
<dbReference type="InterPro" id="IPR013057">
    <property type="entry name" value="AA_transpt_TM"/>
</dbReference>
<keyword evidence="5 8" id="KW-1133">Transmembrane helix</keyword>
<protein>
    <submittedName>
        <fullName evidence="11 12">Amino acid transporter AVT6B-like</fullName>
    </submittedName>
</protein>
<feature type="transmembrane region" description="Helical" evidence="8">
    <location>
        <begin position="167"/>
        <end position="189"/>
    </location>
</feature>
<dbReference type="GeneID" id="101503435"/>
<gene>
    <name evidence="11 12 13" type="primary">LOC101503435</name>
</gene>
<dbReference type="PANTHER" id="PTHR22950">
    <property type="entry name" value="AMINO ACID TRANSPORTER"/>
    <property type="match status" value="1"/>
</dbReference>
<feature type="transmembrane region" description="Helical" evidence="8">
    <location>
        <begin position="244"/>
        <end position="263"/>
    </location>
</feature>
<feature type="transmembrane region" description="Helical" evidence="8">
    <location>
        <begin position="332"/>
        <end position="349"/>
    </location>
</feature>
<keyword evidence="3 8" id="KW-0812">Transmembrane</keyword>
<dbReference type="RefSeq" id="XP_004507272.1">
    <property type="nucleotide sequence ID" value="XM_004507215.3"/>
</dbReference>
<dbReference type="GO" id="GO:0015179">
    <property type="term" value="F:L-amino acid transmembrane transporter activity"/>
    <property type="evidence" value="ECO:0007669"/>
    <property type="project" value="TreeGrafter"/>
</dbReference>
<feature type="transmembrane region" description="Helical" evidence="8">
    <location>
        <begin position="284"/>
        <end position="303"/>
    </location>
</feature>
<feature type="transmembrane region" description="Helical" evidence="8">
    <location>
        <begin position="201"/>
        <end position="224"/>
    </location>
</feature>
<name>A0A1S2YN04_CICAR</name>
<evidence type="ECO:0000256" key="4">
    <source>
        <dbReference type="ARBA" id="ARBA00022970"/>
    </source>
</evidence>
<evidence type="ECO:0000256" key="3">
    <source>
        <dbReference type="ARBA" id="ARBA00022692"/>
    </source>
</evidence>
<feature type="transmembrane region" description="Helical" evidence="8">
    <location>
        <begin position="122"/>
        <end position="147"/>
    </location>
</feature>
<sequence length="463" mass="50190">MTIETLAPKSENRKTRKNKEVVDENAPLIPKPQEADAEFHEFNGASFSGAVFNLSTTIIGAGIMGLPACVKKLGLVPGLLAIFLAALLTEKSIEFMIRFSRAGNLSSYGSLMEDAFGRYGKALVEFCVVINNIGVLTVYMIIIGDVISGTTSSGIHHPGILEGWFGVHWWTGRAIVLVVTTLSVFAPLVSFKRIDSLRFTSALSVGLAVVFLVIAVGISIIKIISGGIGMPRLFPIITDADSVFDLFTVVPVLVNAYICHYNVHSIDNELDDSSWMHGVVRTSLTLCSSVYLLTSFFGFLLFGDETLDDVLANFDTDLGIPFGSALNDAIRFSYAAHLMLVFPVVFYAVRINIDGLIFSSSSPLVVDNFRFASITIALVGIIFTGANFIPSIWDIFQFTGATAAVCVGFIFPAAITLRDQYNIATKTDRILSIFMIVLAVFSSVVAIYSDAYALIKKNTSKGE</sequence>
<feature type="region of interest" description="Disordered" evidence="7">
    <location>
        <begin position="1"/>
        <end position="21"/>
    </location>
</feature>
<evidence type="ECO:0000313" key="11">
    <source>
        <dbReference type="RefSeq" id="XP_004507272.1"/>
    </source>
</evidence>
<dbReference type="OrthoDB" id="28208at2759"/>
<dbReference type="PaxDb" id="3827-XP_004507271.1"/>
<evidence type="ECO:0000256" key="2">
    <source>
        <dbReference type="ARBA" id="ARBA00022448"/>
    </source>
</evidence>
<keyword evidence="4" id="KW-0029">Amino-acid transport</keyword>
<feature type="transmembrane region" description="Helical" evidence="8">
    <location>
        <begin position="73"/>
        <end position="89"/>
    </location>
</feature>
<evidence type="ECO:0000256" key="8">
    <source>
        <dbReference type="SAM" id="Phobius"/>
    </source>
</evidence>
<proteinExistence type="predicted"/>
<feature type="transmembrane region" description="Helical" evidence="8">
    <location>
        <begin position="395"/>
        <end position="417"/>
    </location>
</feature>
<evidence type="ECO:0000313" key="12">
    <source>
        <dbReference type="RefSeq" id="XP_004507273.1"/>
    </source>
</evidence>
<feature type="transmembrane region" description="Helical" evidence="8">
    <location>
        <begin position="369"/>
        <end position="389"/>
    </location>
</feature>
<evidence type="ECO:0000256" key="7">
    <source>
        <dbReference type="SAM" id="MobiDB-lite"/>
    </source>
</evidence>
<reference evidence="10" key="1">
    <citation type="journal article" date="2013" name="Nat. Biotechnol.">
        <title>Draft genome sequence of chickpea (Cicer arietinum) provides a resource for trait improvement.</title>
        <authorList>
            <person name="Varshney R.K."/>
            <person name="Song C."/>
            <person name="Saxena R.K."/>
            <person name="Azam S."/>
            <person name="Yu S."/>
            <person name="Sharpe A.G."/>
            <person name="Cannon S."/>
            <person name="Baek J."/>
            <person name="Rosen B.D."/>
            <person name="Tar'an B."/>
            <person name="Millan T."/>
            <person name="Zhang X."/>
            <person name="Ramsay L.D."/>
            <person name="Iwata A."/>
            <person name="Wang Y."/>
            <person name="Nelson W."/>
            <person name="Farmer A.D."/>
            <person name="Gaur P.M."/>
            <person name="Soderlund C."/>
            <person name="Penmetsa R.V."/>
            <person name="Xu C."/>
            <person name="Bharti A.K."/>
            <person name="He W."/>
            <person name="Winter P."/>
            <person name="Zhao S."/>
            <person name="Hane J.K."/>
            <person name="Carrasquilla-Garcia N."/>
            <person name="Condie J.A."/>
            <person name="Upadhyaya H.D."/>
            <person name="Luo M.C."/>
            <person name="Thudi M."/>
            <person name="Gowda C.L."/>
            <person name="Singh N.P."/>
            <person name="Lichtenzveig J."/>
            <person name="Gali K.K."/>
            <person name="Rubio J."/>
            <person name="Nadarajan N."/>
            <person name="Dolezel J."/>
            <person name="Bansal K.C."/>
            <person name="Xu X."/>
            <person name="Edwards D."/>
            <person name="Zhang G."/>
            <person name="Kahl G."/>
            <person name="Gil J."/>
            <person name="Singh K.B."/>
            <person name="Datta S.K."/>
            <person name="Jackson S.A."/>
            <person name="Wang J."/>
            <person name="Cook D.R."/>
        </authorList>
    </citation>
    <scope>NUCLEOTIDE SEQUENCE [LARGE SCALE GENOMIC DNA]</scope>
    <source>
        <strain evidence="10">cv. CDC Frontier</strain>
    </source>
</reference>
<evidence type="ECO:0000313" key="13">
    <source>
        <dbReference type="RefSeq" id="XP_004507274.1"/>
    </source>
</evidence>
<dbReference type="Proteomes" id="UP000087171">
    <property type="component" value="Chromosome Ca6"/>
</dbReference>
<dbReference type="eggNOG" id="KOG1305">
    <property type="taxonomic scope" value="Eukaryota"/>
</dbReference>
<accession>A0A1S2YN04</accession>
<evidence type="ECO:0000259" key="9">
    <source>
        <dbReference type="Pfam" id="PF01490"/>
    </source>
</evidence>
<dbReference type="RefSeq" id="XP_004507273.1">
    <property type="nucleotide sequence ID" value="XM_004507216.3"/>
</dbReference>
<evidence type="ECO:0000256" key="5">
    <source>
        <dbReference type="ARBA" id="ARBA00022989"/>
    </source>
</evidence>
<dbReference type="AlphaFoldDB" id="A0A1S2YN04"/>